<proteinExistence type="predicted"/>
<comment type="caution">
    <text evidence="2">The sequence shown here is derived from an EMBL/GenBank/DDBJ whole genome shotgun (WGS) entry which is preliminary data.</text>
</comment>
<sequence length="84" mass="8632">MPRDLNQAVRAIIAETFDVPAGSITDDAVADDIDGWDSLSHTVLMIRLQNAFGIRIPETVAAEAATVGELTAAVAAIAAAGARA</sequence>
<dbReference type="EMBL" id="LWHQ01000038">
    <property type="protein sequence ID" value="OAS22559.1"/>
    <property type="molecule type" value="Genomic_DNA"/>
</dbReference>
<dbReference type="RefSeq" id="WP_053082202.1">
    <property type="nucleotide sequence ID" value="NZ_LWHQ01000038.1"/>
</dbReference>
<name>A0A179S8F6_9HYPH</name>
<gene>
    <name evidence="2" type="ORF">A5481_19400</name>
</gene>
<evidence type="ECO:0000313" key="2">
    <source>
        <dbReference type="EMBL" id="OAS22559.1"/>
    </source>
</evidence>
<organism evidence="2 3">
    <name type="scientific">Methylobacterium platani</name>
    <dbReference type="NCBI Taxonomy" id="427683"/>
    <lineage>
        <taxon>Bacteria</taxon>
        <taxon>Pseudomonadati</taxon>
        <taxon>Pseudomonadota</taxon>
        <taxon>Alphaproteobacteria</taxon>
        <taxon>Hyphomicrobiales</taxon>
        <taxon>Methylobacteriaceae</taxon>
        <taxon>Methylobacterium</taxon>
    </lineage>
</organism>
<dbReference type="AlphaFoldDB" id="A0A179S8F6"/>
<dbReference type="STRING" id="427683.A5481_19400"/>
<dbReference type="Pfam" id="PF00550">
    <property type="entry name" value="PP-binding"/>
    <property type="match status" value="1"/>
</dbReference>
<evidence type="ECO:0000259" key="1">
    <source>
        <dbReference type="PROSITE" id="PS50075"/>
    </source>
</evidence>
<dbReference type="PROSITE" id="PS50075">
    <property type="entry name" value="CARRIER"/>
    <property type="match status" value="1"/>
</dbReference>
<dbReference type="InterPro" id="IPR009081">
    <property type="entry name" value="PP-bd_ACP"/>
</dbReference>
<feature type="domain" description="Carrier" evidence="1">
    <location>
        <begin position="3"/>
        <end position="78"/>
    </location>
</feature>
<evidence type="ECO:0000313" key="3">
    <source>
        <dbReference type="Proteomes" id="UP000078316"/>
    </source>
</evidence>
<dbReference type="SUPFAM" id="SSF47336">
    <property type="entry name" value="ACP-like"/>
    <property type="match status" value="1"/>
</dbReference>
<dbReference type="Proteomes" id="UP000078316">
    <property type="component" value="Unassembled WGS sequence"/>
</dbReference>
<dbReference type="InterPro" id="IPR036736">
    <property type="entry name" value="ACP-like_sf"/>
</dbReference>
<protein>
    <recommendedName>
        <fullName evidence="1">Carrier domain-containing protein</fullName>
    </recommendedName>
</protein>
<accession>A0A179S8F6</accession>
<dbReference type="Gene3D" id="1.10.1200.10">
    <property type="entry name" value="ACP-like"/>
    <property type="match status" value="1"/>
</dbReference>
<reference evidence="2 3" key="1">
    <citation type="submission" date="2016-04" db="EMBL/GenBank/DDBJ databases">
        <authorList>
            <person name="Evans L.H."/>
            <person name="Alamgir A."/>
            <person name="Owens N."/>
            <person name="Weber N.D."/>
            <person name="Virtaneva K."/>
            <person name="Barbian K."/>
            <person name="Babar A."/>
            <person name="Rosenke K."/>
        </authorList>
    </citation>
    <scope>NUCLEOTIDE SEQUENCE [LARGE SCALE GENOMIC DNA]</scope>
    <source>
        <strain evidence="2 3">PMB02</strain>
    </source>
</reference>